<protein>
    <recommendedName>
        <fullName evidence="3">DUF1836 domain-containing protein</fullName>
    </recommendedName>
</protein>
<reference evidence="1 2" key="1">
    <citation type="journal article" date="2018" name="Elife">
        <title>Discovery and characterization of a prevalent human gut bacterial enzyme sufficient for the inactivation of a family of plant toxins.</title>
        <authorList>
            <person name="Koppel N."/>
            <person name="Bisanz J.E."/>
            <person name="Pandelia M.E."/>
            <person name="Turnbaugh P.J."/>
            <person name="Balskus E.P."/>
        </authorList>
    </citation>
    <scope>NUCLEOTIDE SEQUENCE [LARGE SCALE GENOMIC DNA]</scope>
    <source>
        <strain evidence="1 2">W1 BHI 6</strain>
    </source>
</reference>
<name>A0A369MFA4_EGGLN</name>
<accession>A0A369MFA4</accession>
<proteinExistence type="predicted"/>
<dbReference type="EMBL" id="PPTU01000015">
    <property type="protein sequence ID" value="RDB69224.1"/>
    <property type="molecule type" value="Genomic_DNA"/>
</dbReference>
<organism evidence="1 2">
    <name type="scientific">Eggerthella lenta</name>
    <name type="common">Eubacterium lentum</name>
    <dbReference type="NCBI Taxonomy" id="84112"/>
    <lineage>
        <taxon>Bacteria</taxon>
        <taxon>Bacillati</taxon>
        <taxon>Actinomycetota</taxon>
        <taxon>Coriobacteriia</taxon>
        <taxon>Eggerthellales</taxon>
        <taxon>Eggerthellaceae</taxon>
        <taxon>Eggerthella</taxon>
    </lineage>
</organism>
<gene>
    <name evidence="1" type="ORF">C1875_10245</name>
</gene>
<evidence type="ECO:0000313" key="2">
    <source>
        <dbReference type="Proteomes" id="UP000253970"/>
    </source>
</evidence>
<dbReference type="Pfam" id="PF08876">
    <property type="entry name" value="DUF1836"/>
    <property type="match status" value="1"/>
</dbReference>
<comment type="caution">
    <text evidence="1">The sequence shown here is derived from an EMBL/GenBank/DDBJ whole genome shotgun (WGS) entry which is preliminary data.</text>
</comment>
<dbReference type="InterPro" id="IPR014975">
    <property type="entry name" value="DUF1836"/>
</dbReference>
<evidence type="ECO:0000313" key="1">
    <source>
        <dbReference type="EMBL" id="RDB69224.1"/>
    </source>
</evidence>
<evidence type="ECO:0008006" key="3">
    <source>
        <dbReference type="Google" id="ProtNLM"/>
    </source>
</evidence>
<dbReference type="AlphaFoldDB" id="A0A369MFA4"/>
<dbReference type="PANTHER" id="PTHR40056">
    <property type="entry name" value="HYPOTHETICAL CYTOSOLIC PROTEIN"/>
    <property type="match status" value="1"/>
</dbReference>
<dbReference type="PANTHER" id="PTHR40056:SF1">
    <property type="entry name" value="DUF1836 DOMAIN-CONTAINING PROTEIN"/>
    <property type="match status" value="1"/>
</dbReference>
<dbReference type="Proteomes" id="UP000253970">
    <property type="component" value="Unassembled WGS sequence"/>
</dbReference>
<sequence length="181" mass="19985">MNDASVSTSTYAEHLVSLHLPRYNEIPSIDLYMDQLVGFLEDTLAPLYQPGEKIITRSMVNNYVKQGVLASAAGKKYTRSHIAYLIVICTLKQTFSIAEIDRLIRMQIASFDTRVAYDYYCDAFEAALRALFAPLPTSPKGLMSGENEGDFERDLVLASTAAVAYTLYIKASIAVAGGRPK</sequence>
<dbReference type="RefSeq" id="WP_114534267.1">
    <property type="nucleotide sequence ID" value="NZ_JAQDVM010000007.1"/>
</dbReference>